<accession>A0AAP0J7M9</accession>
<name>A0AAP0J7M9_9MAGN</name>
<proteinExistence type="predicted"/>
<dbReference type="Proteomes" id="UP001420932">
    <property type="component" value="Unassembled WGS sequence"/>
</dbReference>
<organism evidence="2 3">
    <name type="scientific">Stephania yunnanensis</name>
    <dbReference type="NCBI Taxonomy" id="152371"/>
    <lineage>
        <taxon>Eukaryota</taxon>
        <taxon>Viridiplantae</taxon>
        <taxon>Streptophyta</taxon>
        <taxon>Embryophyta</taxon>
        <taxon>Tracheophyta</taxon>
        <taxon>Spermatophyta</taxon>
        <taxon>Magnoliopsida</taxon>
        <taxon>Ranunculales</taxon>
        <taxon>Menispermaceae</taxon>
        <taxon>Menispermoideae</taxon>
        <taxon>Cissampelideae</taxon>
        <taxon>Stephania</taxon>
    </lineage>
</organism>
<evidence type="ECO:0000259" key="1">
    <source>
        <dbReference type="Pfam" id="PF23209"/>
    </source>
</evidence>
<dbReference type="AlphaFoldDB" id="A0AAP0J7M9"/>
<dbReference type="EMBL" id="JBBNAF010000007">
    <property type="protein sequence ID" value="KAK9128976.1"/>
    <property type="molecule type" value="Genomic_DNA"/>
</dbReference>
<dbReference type="InterPro" id="IPR056511">
    <property type="entry name" value="IDM1_C"/>
</dbReference>
<sequence length="208" mass="23643">MERCVGIHKEMQRQAEQLVHLANSAPNRRSKVMIFIELRNILGQLISLDVDGLSWTILKPPKVGRLRNGSLPESGGPIRVHRRKLKFVVEVLHECFEPVNDPGSGTDIVQDVIFNKRSDLNRLNFSGFYTLLLEREDEIITVVAVRYACSIIVYFSNKLLELGVERLVSRAAGEVLKTWTGSFGFSEMTEAERLMFLEHTFHDQSNCG</sequence>
<evidence type="ECO:0000313" key="3">
    <source>
        <dbReference type="Proteomes" id="UP001420932"/>
    </source>
</evidence>
<dbReference type="InterPro" id="IPR042163">
    <property type="entry name" value="PHF12"/>
</dbReference>
<reference evidence="2 3" key="1">
    <citation type="submission" date="2024-01" db="EMBL/GenBank/DDBJ databases">
        <title>Genome assemblies of Stephania.</title>
        <authorList>
            <person name="Yang L."/>
        </authorList>
    </citation>
    <scope>NUCLEOTIDE SEQUENCE [LARGE SCALE GENOMIC DNA]</scope>
    <source>
        <strain evidence="2">YNDBR</strain>
        <tissue evidence="2">Leaf</tissue>
    </source>
</reference>
<dbReference type="GO" id="GO:0005634">
    <property type="term" value="C:nucleus"/>
    <property type="evidence" value="ECO:0007669"/>
    <property type="project" value="TreeGrafter"/>
</dbReference>
<dbReference type="GO" id="GO:0003714">
    <property type="term" value="F:transcription corepressor activity"/>
    <property type="evidence" value="ECO:0007669"/>
    <property type="project" value="InterPro"/>
</dbReference>
<feature type="domain" description="Increased DNA methylation 1 C-terminal" evidence="1">
    <location>
        <begin position="96"/>
        <end position="147"/>
    </location>
</feature>
<keyword evidence="3" id="KW-1185">Reference proteome</keyword>
<evidence type="ECO:0000313" key="2">
    <source>
        <dbReference type="EMBL" id="KAK9128976.1"/>
    </source>
</evidence>
<dbReference type="PANTHER" id="PTHR46309">
    <property type="entry name" value="PHD FINGER PROTEIN 12"/>
    <property type="match status" value="1"/>
</dbReference>
<dbReference type="Pfam" id="PF23209">
    <property type="entry name" value="IDM1_C"/>
    <property type="match status" value="1"/>
</dbReference>
<dbReference type="PANTHER" id="PTHR46309:SF12">
    <property type="entry name" value="GB|AAC80581.1"/>
    <property type="match status" value="1"/>
</dbReference>
<comment type="caution">
    <text evidence="2">The sequence shown here is derived from an EMBL/GenBank/DDBJ whole genome shotgun (WGS) entry which is preliminary data.</text>
</comment>
<protein>
    <recommendedName>
        <fullName evidence="1">Increased DNA methylation 1 C-terminal domain-containing protein</fullName>
    </recommendedName>
</protein>
<dbReference type="GO" id="GO:0006357">
    <property type="term" value="P:regulation of transcription by RNA polymerase II"/>
    <property type="evidence" value="ECO:0007669"/>
    <property type="project" value="TreeGrafter"/>
</dbReference>
<gene>
    <name evidence="2" type="ORF">Syun_017773</name>
</gene>